<organism evidence="11 12">
    <name type="scientific">Taphrina deformans (strain PYCC 5710 / ATCC 11124 / CBS 356.35 / IMI 108563 / JCM 9778 / NBRC 8474)</name>
    <name type="common">Peach leaf curl fungus</name>
    <name type="synonym">Lalaria deformans</name>
    <dbReference type="NCBI Taxonomy" id="1097556"/>
    <lineage>
        <taxon>Eukaryota</taxon>
        <taxon>Fungi</taxon>
        <taxon>Dikarya</taxon>
        <taxon>Ascomycota</taxon>
        <taxon>Taphrinomycotina</taxon>
        <taxon>Taphrinomycetes</taxon>
        <taxon>Taphrinales</taxon>
        <taxon>Taphrinaceae</taxon>
        <taxon>Taphrina</taxon>
    </lineage>
</organism>
<evidence type="ECO:0000256" key="2">
    <source>
        <dbReference type="ARBA" id="ARBA00004922"/>
    </source>
</evidence>
<feature type="transmembrane region" description="Helical" evidence="10">
    <location>
        <begin position="7"/>
        <end position="26"/>
    </location>
</feature>
<accession>R4XHK9</accession>
<dbReference type="AlphaFoldDB" id="R4XHK9"/>
<keyword evidence="12" id="KW-1185">Reference proteome</keyword>
<dbReference type="Proteomes" id="UP000013776">
    <property type="component" value="Unassembled WGS sequence"/>
</dbReference>
<comment type="pathway">
    <text evidence="2">Protein modification; protein glycosylation.</text>
</comment>
<dbReference type="InterPro" id="IPR029044">
    <property type="entry name" value="Nucleotide-diphossugar_trans"/>
</dbReference>
<sequence length="449" mass="51047">MASGVRLFIRVLLGYIAVYAFVLYTWKKPLLPLNEEYLKQYKLIEAPVWDLEEALYINNAHCDPADVNFDRNAVNAHKEDWSRITMDQILLFRQSMEKYVNAAVHKGRISGRGIVMSAGDEAAMQRAIVNISLLRHYGCKLKVQIYHYEDEAEKISQNVIDRLGLLEADVIELGGLKRGTDWKAYQIKAIAIQRCSFEEILYLDTDSYLAKDPTYLFDSAPYHEHGAMLWPDFTKSHPTNPVWRLLGIPCRPEFEGESGQMLFNRARHQDTLHLAEYFALEHQTYYSFMGGDRDSFRIAALALGKRWGGPKRMVAAAGISRPNGGHTMMQSDHLGAWLFVHANLLKHSSLPKDQEKTWSRLTRHKNDTFAGTSLYGDLAGNEKLGDGVKVEVSSTPAMFTGHTTFQEDSKTSAVENVLKDKLVEEIFPDADQALRSFEDLFFRFGGVRL</sequence>
<dbReference type="VEuPathDB" id="FungiDB:TAPDE_003053"/>
<comment type="caution">
    <text evidence="11">The sequence shown here is derived from an EMBL/GenBank/DDBJ whole genome shotgun (WGS) entry which is preliminary data.</text>
</comment>
<keyword evidence="9 10" id="KW-0472">Membrane</keyword>
<comment type="subcellular location">
    <subcellularLocation>
        <location evidence="1">Golgi apparatus membrane</location>
        <topology evidence="1">Single-pass type II membrane protein</topology>
    </subcellularLocation>
</comment>
<proteinExistence type="inferred from homology"/>
<keyword evidence="5 10" id="KW-0812">Transmembrane</keyword>
<dbReference type="Pfam" id="PF11051">
    <property type="entry name" value="Mannosyl_trans3"/>
    <property type="match status" value="2"/>
</dbReference>
<dbReference type="EMBL" id="CAHR02000108">
    <property type="protein sequence ID" value="CCG82902.1"/>
    <property type="molecule type" value="Genomic_DNA"/>
</dbReference>
<comment type="similarity">
    <text evidence="3">Belongs to the MNN1/MNT family.</text>
</comment>
<dbReference type="eggNOG" id="ENOG502QQ16">
    <property type="taxonomic scope" value="Eukaryota"/>
</dbReference>
<evidence type="ECO:0000256" key="8">
    <source>
        <dbReference type="ARBA" id="ARBA00023034"/>
    </source>
</evidence>
<reference evidence="11 12" key="1">
    <citation type="journal article" date="2013" name="MBio">
        <title>Genome sequencing of the plant pathogen Taphrina deformans, the causal agent of peach leaf curl.</title>
        <authorList>
            <person name="Cisse O.H."/>
            <person name="Almeida J.M.G.C.F."/>
            <person name="Fonseca A."/>
            <person name="Kumar A.A."/>
            <person name="Salojaervi J."/>
            <person name="Overmyer K."/>
            <person name="Hauser P.M."/>
            <person name="Pagni M."/>
        </authorList>
    </citation>
    <scope>NUCLEOTIDE SEQUENCE [LARGE SCALE GENOMIC DNA]</scope>
    <source>
        <strain evidence="12">PYCC 5710 / ATCC 11124 / CBS 356.35 / IMI 108563 / JCM 9778 / NBRC 8474</strain>
    </source>
</reference>
<name>R4XHK9_TAPDE</name>
<evidence type="ECO:0000256" key="4">
    <source>
        <dbReference type="ARBA" id="ARBA00022679"/>
    </source>
</evidence>
<protein>
    <submittedName>
        <fullName evidence="11">Alpha-1,2-mannosyltransferase</fullName>
    </submittedName>
</protein>
<dbReference type="Gene3D" id="3.90.550.10">
    <property type="entry name" value="Spore Coat Polysaccharide Biosynthesis Protein SpsA, Chain A"/>
    <property type="match status" value="1"/>
</dbReference>
<evidence type="ECO:0000313" key="11">
    <source>
        <dbReference type="EMBL" id="CCG82902.1"/>
    </source>
</evidence>
<keyword evidence="7 10" id="KW-1133">Transmembrane helix</keyword>
<evidence type="ECO:0000256" key="6">
    <source>
        <dbReference type="ARBA" id="ARBA00022968"/>
    </source>
</evidence>
<gene>
    <name evidence="11" type="ORF">TAPDE_003053</name>
</gene>
<dbReference type="GO" id="GO:0000139">
    <property type="term" value="C:Golgi membrane"/>
    <property type="evidence" value="ECO:0007669"/>
    <property type="project" value="UniProtKB-SubCell"/>
</dbReference>
<evidence type="ECO:0000313" key="12">
    <source>
        <dbReference type="Proteomes" id="UP000013776"/>
    </source>
</evidence>
<evidence type="ECO:0000256" key="9">
    <source>
        <dbReference type="ARBA" id="ARBA00023136"/>
    </source>
</evidence>
<evidence type="ECO:0000256" key="3">
    <source>
        <dbReference type="ARBA" id="ARBA00009105"/>
    </source>
</evidence>
<dbReference type="PANTHER" id="PTHR31646">
    <property type="entry name" value="ALPHA-1,2-MANNOSYLTRANSFERASE MNN2"/>
    <property type="match status" value="1"/>
</dbReference>
<dbReference type="STRING" id="1097556.R4XHK9"/>
<dbReference type="GO" id="GO:0046354">
    <property type="term" value="P:mannan biosynthetic process"/>
    <property type="evidence" value="ECO:0007669"/>
    <property type="project" value="TreeGrafter"/>
</dbReference>
<evidence type="ECO:0000256" key="1">
    <source>
        <dbReference type="ARBA" id="ARBA00004323"/>
    </source>
</evidence>
<dbReference type="GO" id="GO:0000026">
    <property type="term" value="F:alpha-1,2-mannosyltransferase activity"/>
    <property type="evidence" value="ECO:0007669"/>
    <property type="project" value="TreeGrafter"/>
</dbReference>
<dbReference type="PANTHER" id="PTHR31646:SF1">
    <property type="entry name" value="ALPHA-1,2-MANNOSYLTRANSFERASE MNN2"/>
    <property type="match status" value="1"/>
</dbReference>
<dbReference type="InterPro" id="IPR022751">
    <property type="entry name" value="Alpha_mannosyltransferase"/>
</dbReference>
<keyword evidence="4" id="KW-0808">Transferase</keyword>
<evidence type="ECO:0000256" key="10">
    <source>
        <dbReference type="SAM" id="Phobius"/>
    </source>
</evidence>
<evidence type="ECO:0000256" key="5">
    <source>
        <dbReference type="ARBA" id="ARBA00022692"/>
    </source>
</evidence>
<dbReference type="OrthoDB" id="430354at2759"/>
<evidence type="ECO:0000256" key="7">
    <source>
        <dbReference type="ARBA" id="ARBA00022989"/>
    </source>
</evidence>
<keyword evidence="6" id="KW-0735">Signal-anchor</keyword>
<keyword evidence="8" id="KW-0333">Golgi apparatus</keyword>
<dbReference type="SUPFAM" id="SSF53448">
    <property type="entry name" value="Nucleotide-diphospho-sugar transferases"/>
    <property type="match status" value="1"/>
</dbReference>